<organism evidence="1 2">
    <name type="scientific">Parapedobacter deserti</name>
    <dbReference type="NCBI Taxonomy" id="1912957"/>
    <lineage>
        <taxon>Bacteria</taxon>
        <taxon>Pseudomonadati</taxon>
        <taxon>Bacteroidota</taxon>
        <taxon>Sphingobacteriia</taxon>
        <taxon>Sphingobacteriales</taxon>
        <taxon>Sphingobacteriaceae</taxon>
        <taxon>Parapedobacter</taxon>
    </lineage>
</organism>
<accession>A0ABV7JJZ8</accession>
<dbReference type="Gene3D" id="3.40.50.2000">
    <property type="entry name" value="Glycogen Phosphorylase B"/>
    <property type="match status" value="1"/>
</dbReference>
<gene>
    <name evidence="1" type="ORF">ACFOET_05690</name>
</gene>
<sequence>MDKRIIFHLPYKPDPNRISASQIRPFKMLDAFRKIGYRVDVVMGVGKERKKQIKTIQDNIEGGIKYEFVYSESSTMPTLLTEHHHFPTFPLMDFSFWRYCKNHNIRIGLFYRDIHWKFKFYNDQASPLKRIVAKFFYKYDILQYTKLVDVLFLPSLKMKKYIPELKKETISLPPGTLSMKNQFSEPTWCHPIRILYVGGIGGDIYDLTLFIKQVVEYSHIVFTICCRHDDYQKLENPMRETIDRSDNIRVVHKKGDELIDLYKTCDLCCLFVKPTEYWQFAMPAKLFEYISYLKPVLSVENTAVGNFVKKSAIGWAIKFSKEHIKQWMEASKLGPIDSNLKDFQKNLVHVAQTNTWDNRATEVALSLSAVTNRNN</sequence>
<protein>
    <submittedName>
        <fullName evidence="1">Uncharacterized protein</fullName>
    </submittedName>
</protein>
<keyword evidence="2" id="KW-1185">Reference proteome</keyword>
<dbReference type="Proteomes" id="UP001595526">
    <property type="component" value="Unassembled WGS sequence"/>
</dbReference>
<evidence type="ECO:0000313" key="1">
    <source>
        <dbReference type="EMBL" id="MFC3197096.1"/>
    </source>
</evidence>
<evidence type="ECO:0000313" key="2">
    <source>
        <dbReference type="Proteomes" id="UP001595526"/>
    </source>
</evidence>
<dbReference type="SUPFAM" id="SSF53756">
    <property type="entry name" value="UDP-Glycosyltransferase/glycogen phosphorylase"/>
    <property type="match status" value="1"/>
</dbReference>
<name>A0ABV7JJZ8_9SPHI</name>
<proteinExistence type="predicted"/>
<dbReference type="EMBL" id="JBHRTA010000016">
    <property type="protein sequence ID" value="MFC3197096.1"/>
    <property type="molecule type" value="Genomic_DNA"/>
</dbReference>
<dbReference type="RefSeq" id="WP_379020461.1">
    <property type="nucleotide sequence ID" value="NZ_JBHRTA010000016.1"/>
</dbReference>
<comment type="caution">
    <text evidence="1">The sequence shown here is derived from an EMBL/GenBank/DDBJ whole genome shotgun (WGS) entry which is preliminary data.</text>
</comment>
<reference evidence="2" key="1">
    <citation type="journal article" date="2019" name="Int. J. Syst. Evol. Microbiol.">
        <title>The Global Catalogue of Microorganisms (GCM) 10K type strain sequencing project: providing services to taxonomists for standard genome sequencing and annotation.</title>
        <authorList>
            <consortium name="The Broad Institute Genomics Platform"/>
            <consortium name="The Broad Institute Genome Sequencing Center for Infectious Disease"/>
            <person name="Wu L."/>
            <person name="Ma J."/>
        </authorList>
    </citation>
    <scope>NUCLEOTIDE SEQUENCE [LARGE SCALE GENOMIC DNA]</scope>
    <source>
        <strain evidence="2">KCTC 52416</strain>
    </source>
</reference>